<feature type="chain" id="PRO_5040424886" description="Apple domain-containing protein" evidence="1">
    <location>
        <begin position="20"/>
        <end position="151"/>
    </location>
</feature>
<protein>
    <recommendedName>
        <fullName evidence="2">Apple domain-containing protein</fullName>
    </recommendedName>
</protein>
<accession>A0A9P8JEU6</accession>
<feature type="signal peptide" evidence="1">
    <location>
        <begin position="1"/>
        <end position="19"/>
    </location>
</feature>
<dbReference type="Gene3D" id="3.50.4.10">
    <property type="entry name" value="Hepatocyte Growth Factor"/>
    <property type="match status" value="1"/>
</dbReference>
<name>A0A9P8JEU6_AURME</name>
<dbReference type="Proteomes" id="UP000779574">
    <property type="component" value="Unassembled WGS sequence"/>
</dbReference>
<feature type="domain" description="Apple" evidence="2">
    <location>
        <begin position="74"/>
        <end position="112"/>
    </location>
</feature>
<keyword evidence="1" id="KW-0732">Signal</keyword>
<evidence type="ECO:0000259" key="2">
    <source>
        <dbReference type="Pfam" id="PF14295"/>
    </source>
</evidence>
<evidence type="ECO:0000313" key="3">
    <source>
        <dbReference type="EMBL" id="KAG9699589.1"/>
    </source>
</evidence>
<sequence>MMKLGVTFLAFGLVSWVRGQNVGADGITTVLTATCTATGTQTYAFVDTAGSTYQYMCGGGSGGTAITTIPSASVTGGWQACFTFCDAASGCSGFSYNQGAAYGNGPGQCILKSGSQSFASTTNLISTRIAGLNTRYIAIRLFHVRNKMGKQ</sequence>
<gene>
    <name evidence="3" type="ORF">KCU76_g1365</name>
</gene>
<evidence type="ECO:0000313" key="4">
    <source>
        <dbReference type="Proteomes" id="UP000779574"/>
    </source>
</evidence>
<proteinExistence type="predicted"/>
<comment type="caution">
    <text evidence="3">The sequence shown here is derived from an EMBL/GenBank/DDBJ whole genome shotgun (WGS) entry which is preliminary data.</text>
</comment>
<evidence type="ECO:0000256" key="1">
    <source>
        <dbReference type="SAM" id="SignalP"/>
    </source>
</evidence>
<dbReference type="EMBL" id="JAHFXF010000030">
    <property type="protein sequence ID" value="KAG9699589.1"/>
    <property type="molecule type" value="Genomic_DNA"/>
</dbReference>
<feature type="non-terminal residue" evidence="3">
    <location>
        <position position="1"/>
    </location>
</feature>
<organism evidence="3 4">
    <name type="scientific">Aureobasidium melanogenum</name>
    <name type="common">Aureobasidium pullulans var. melanogenum</name>
    <dbReference type="NCBI Taxonomy" id="46634"/>
    <lineage>
        <taxon>Eukaryota</taxon>
        <taxon>Fungi</taxon>
        <taxon>Dikarya</taxon>
        <taxon>Ascomycota</taxon>
        <taxon>Pezizomycotina</taxon>
        <taxon>Dothideomycetes</taxon>
        <taxon>Dothideomycetidae</taxon>
        <taxon>Dothideales</taxon>
        <taxon>Saccotheciaceae</taxon>
        <taxon>Aureobasidium</taxon>
    </lineage>
</organism>
<dbReference type="Pfam" id="PF14295">
    <property type="entry name" value="PAN_4"/>
    <property type="match status" value="1"/>
</dbReference>
<reference evidence="3" key="1">
    <citation type="journal article" date="2021" name="J Fungi (Basel)">
        <title>Virulence traits and population genomics of the black yeast Aureobasidium melanogenum.</title>
        <authorList>
            <person name="Cernosa A."/>
            <person name="Sun X."/>
            <person name="Gostincar C."/>
            <person name="Fang C."/>
            <person name="Gunde-Cimerman N."/>
            <person name="Song Z."/>
        </authorList>
    </citation>
    <scope>NUCLEOTIDE SEQUENCE</scope>
    <source>
        <strain evidence="3">EXF-9911</strain>
    </source>
</reference>
<dbReference type="AlphaFoldDB" id="A0A9P8JEU6"/>
<dbReference type="InterPro" id="IPR003609">
    <property type="entry name" value="Pan_app"/>
</dbReference>
<dbReference type="OrthoDB" id="3944336at2759"/>
<reference evidence="3" key="2">
    <citation type="submission" date="2021-08" db="EMBL/GenBank/DDBJ databases">
        <authorList>
            <person name="Gostincar C."/>
            <person name="Sun X."/>
            <person name="Song Z."/>
            <person name="Gunde-Cimerman N."/>
        </authorList>
    </citation>
    <scope>NUCLEOTIDE SEQUENCE</scope>
    <source>
        <strain evidence="3">EXF-9911</strain>
    </source>
</reference>